<dbReference type="GO" id="GO:0003887">
    <property type="term" value="F:DNA-directed DNA polymerase activity"/>
    <property type="evidence" value="ECO:0007669"/>
    <property type="project" value="UniProtKB-UniRule"/>
</dbReference>
<dbReference type="GO" id="GO:0006261">
    <property type="term" value="P:DNA-templated DNA replication"/>
    <property type="evidence" value="ECO:0007669"/>
    <property type="project" value="UniProtKB-UniRule"/>
</dbReference>
<keyword evidence="9 13" id="KW-0238">DNA-binding</keyword>
<dbReference type="PANTHER" id="PTHR10133:SF27">
    <property type="entry name" value="DNA POLYMERASE NU"/>
    <property type="match status" value="1"/>
</dbReference>
<evidence type="ECO:0000259" key="14">
    <source>
        <dbReference type="SMART" id="SM00475"/>
    </source>
</evidence>
<evidence type="ECO:0000256" key="12">
    <source>
        <dbReference type="NCBIfam" id="TIGR00593"/>
    </source>
</evidence>
<dbReference type="InterPro" id="IPR036279">
    <property type="entry name" value="5-3_exonuclease_C_sf"/>
</dbReference>
<dbReference type="CDD" id="cd09898">
    <property type="entry name" value="H3TH_53EXO"/>
    <property type="match status" value="1"/>
</dbReference>
<keyword evidence="13" id="KW-0378">Hydrolase</keyword>
<reference evidence="16" key="2">
    <citation type="journal article" date="2021" name="PeerJ">
        <title>Extensive microbial diversity within the chicken gut microbiome revealed by metagenomics and culture.</title>
        <authorList>
            <person name="Gilroy R."/>
            <person name="Ravi A."/>
            <person name="Getino M."/>
            <person name="Pursley I."/>
            <person name="Horton D.L."/>
            <person name="Alikhan N.F."/>
            <person name="Baker D."/>
            <person name="Gharbi K."/>
            <person name="Hall N."/>
            <person name="Watson M."/>
            <person name="Adriaenssens E.M."/>
            <person name="Foster-Nyarko E."/>
            <person name="Jarju S."/>
            <person name="Secka A."/>
            <person name="Antonio M."/>
            <person name="Oren A."/>
            <person name="Chaudhuri R.R."/>
            <person name="La Ragione R."/>
            <person name="Hildebrand F."/>
            <person name="Pallen M.J."/>
        </authorList>
    </citation>
    <scope>NUCLEOTIDE SEQUENCE</scope>
    <source>
        <strain evidence="16">ChiSxjej2B14-6234</strain>
    </source>
</reference>
<evidence type="ECO:0000256" key="7">
    <source>
        <dbReference type="ARBA" id="ARBA00022763"/>
    </source>
</evidence>
<evidence type="ECO:0000256" key="2">
    <source>
        <dbReference type="ARBA" id="ARBA00012417"/>
    </source>
</evidence>
<evidence type="ECO:0000256" key="1">
    <source>
        <dbReference type="ARBA" id="ARBA00007705"/>
    </source>
</evidence>
<dbReference type="SMART" id="SM00475">
    <property type="entry name" value="53EXOc"/>
    <property type="match status" value="1"/>
</dbReference>
<dbReference type="SUPFAM" id="SSF53098">
    <property type="entry name" value="Ribonuclease H-like"/>
    <property type="match status" value="1"/>
</dbReference>
<dbReference type="InterPro" id="IPR036397">
    <property type="entry name" value="RNaseH_sf"/>
</dbReference>
<dbReference type="Gene3D" id="1.20.1060.10">
    <property type="entry name" value="Taq DNA Polymerase, Chain T, domain 4"/>
    <property type="match status" value="1"/>
</dbReference>
<dbReference type="SMART" id="SM00279">
    <property type="entry name" value="HhH2"/>
    <property type="match status" value="1"/>
</dbReference>
<dbReference type="FunFam" id="1.10.150.20:FF:000003">
    <property type="entry name" value="DNA polymerase I"/>
    <property type="match status" value="1"/>
</dbReference>
<dbReference type="Proteomes" id="UP000886887">
    <property type="component" value="Unassembled WGS sequence"/>
</dbReference>
<dbReference type="GO" id="GO:0003677">
    <property type="term" value="F:DNA binding"/>
    <property type="evidence" value="ECO:0007669"/>
    <property type="project" value="UniProtKB-UniRule"/>
</dbReference>
<feature type="domain" description="DNA-directed DNA polymerase family A palm" evidence="15">
    <location>
        <begin position="592"/>
        <end position="798"/>
    </location>
</feature>
<comment type="catalytic activity">
    <reaction evidence="11 13">
        <text>DNA(n) + a 2'-deoxyribonucleoside 5'-triphosphate = DNA(n+1) + diphosphate</text>
        <dbReference type="Rhea" id="RHEA:22508"/>
        <dbReference type="Rhea" id="RHEA-COMP:17339"/>
        <dbReference type="Rhea" id="RHEA-COMP:17340"/>
        <dbReference type="ChEBI" id="CHEBI:33019"/>
        <dbReference type="ChEBI" id="CHEBI:61560"/>
        <dbReference type="ChEBI" id="CHEBI:173112"/>
        <dbReference type="EC" id="2.7.7.7"/>
    </reaction>
</comment>
<dbReference type="Pfam" id="PF01367">
    <property type="entry name" value="5_3_exonuc"/>
    <property type="match status" value="1"/>
</dbReference>
<dbReference type="GO" id="GO:0008409">
    <property type="term" value="F:5'-3' exonuclease activity"/>
    <property type="evidence" value="ECO:0007669"/>
    <property type="project" value="UniProtKB-UniRule"/>
</dbReference>
<keyword evidence="13" id="KW-0269">Exonuclease</keyword>
<keyword evidence="4 13" id="KW-0808">Transferase</keyword>
<dbReference type="CDD" id="cd09859">
    <property type="entry name" value="PIN_53EXO"/>
    <property type="match status" value="1"/>
</dbReference>
<comment type="caution">
    <text evidence="16">The sequence shown here is derived from an EMBL/GenBank/DDBJ whole genome shotgun (WGS) entry which is preliminary data.</text>
</comment>
<name>A0A9D0Z9E3_9FIRM</name>
<dbReference type="Gene3D" id="1.10.150.20">
    <property type="entry name" value="5' to 3' exonuclease, C-terminal subdomain"/>
    <property type="match status" value="2"/>
</dbReference>
<dbReference type="SUPFAM" id="SSF88723">
    <property type="entry name" value="PIN domain-like"/>
    <property type="match status" value="1"/>
</dbReference>
<dbReference type="InterPro" id="IPR008918">
    <property type="entry name" value="HhH2"/>
</dbReference>
<dbReference type="Pfam" id="PF00476">
    <property type="entry name" value="DNA_pol_A"/>
    <property type="match status" value="1"/>
</dbReference>
<evidence type="ECO:0000313" key="17">
    <source>
        <dbReference type="Proteomes" id="UP000886887"/>
    </source>
</evidence>
<dbReference type="Gene3D" id="3.40.50.1010">
    <property type="entry name" value="5'-nuclease"/>
    <property type="match status" value="1"/>
</dbReference>
<accession>A0A9D0Z9E3</accession>
<dbReference type="FunFam" id="1.10.150.20:FF:000002">
    <property type="entry name" value="DNA polymerase I"/>
    <property type="match status" value="1"/>
</dbReference>
<evidence type="ECO:0000259" key="15">
    <source>
        <dbReference type="SMART" id="SM00482"/>
    </source>
</evidence>
<dbReference type="Gene3D" id="3.30.420.10">
    <property type="entry name" value="Ribonuclease H-like superfamily/Ribonuclease H"/>
    <property type="match status" value="1"/>
</dbReference>
<dbReference type="Gene3D" id="3.30.70.370">
    <property type="match status" value="1"/>
</dbReference>
<dbReference type="SMART" id="SM00482">
    <property type="entry name" value="POLAc"/>
    <property type="match status" value="1"/>
</dbReference>
<evidence type="ECO:0000256" key="3">
    <source>
        <dbReference type="ARBA" id="ARBA00020311"/>
    </source>
</evidence>
<proteinExistence type="inferred from homology"/>
<keyword evidence="10 13" id="KW-0234">DNA repair</keyword>
<dbReference type="InterPro" id="IPR020046">
    <property type="entry name" value="5-3_exonucl_a-hlix_arch_N"/>
</dbReference>
<dbReference type="Pfam" id="PF02739">
    <property type="entry name" value="5_3_exonuc_N"/>
    <property type="match status" value="1"/>
</dbReference>
<sequence>MHRAFHALPPLTTSAGLHTHAVMGFASMLLKLLAQVRPSYLAVAFDMHGPTFRHADFAEYKAGRKPTPEELREQFPMLRRLLDAMGVVQLELPSFEADDMLGTVSRLCEARGVRALLVTGDRDAMQLVSEQTHVLYTKRGITDTVEFDPETVLATFGVTPAQIPDLKGLMGDASDNIPGVPGVGEKTAVKLLSQYGTVERALDAAPADLKGKLRERMIDGRESALMSKKLATIDRDAPIELDWEACRVRDLSGGAPVLEEYEMKSLIPRLLALAPGGATAPAPAPVAVAWQEERTLTAPDDIHVFIDALPDGPVALSLGQDLTLACPTGERARIPLAQDLLSNGLDAREAMRALAPLLTGERPLWVHGAKRLLTQLFEWEAPCTAVGADTLLEAYLLDPLQKAYEAPADACALCEAHLRQTAQLEADGMAALYHDIEMPLMHTLFSMEREGFPVAREELLRLGEGYARELEQLRGEIYALTGVEGFNIASPKQLGEVLFERLGLPAGRKTKSGYSTDAETLEALADRHPAIPKILAYRQLSKLNGTYVEGMVKLIGRDGRIHTWFDQTATGTGRISSTEPNLQNIPVRTALGREIRRAFTAREGWLLCDADYSQIELRLLAHLSDDAGMIEAFRAGQDIHARTAAEVYGVPLAQVTPAMRSAAKAVNFGIVYGISDFGLARNVGVSRREAAAFIERYFSRYPGVRRFMDDAVARGKLLGYSTTMFGRRRPLPELSSSNYNTRSFGERAAMNTPVQGTAADIIKLAMVRVHERLKELNLRARLILQVHDELIVETPPEELDAVAQVLKTCMEDAAQLSVPLVADVHAGRTWFDAK</sequence>
<keyword evidence="5 13" id="KW-0548">Nucleotidyltransferase</keyword>
<keyword evidence="13" id="KW-0540">Nuclease</keyword>
<dbReference type="AlphaFoldDB" id="A0A9D0Z9E3"/>
<evidence type="ECO:0000256" key="5">
    <source>
        <dbReference type="ARBA" id="ARBA00022695"/>
    </source>
</evidence>
<dbReference type="InterPro" id="IPR001098">
    <property type="entry name" value="DNA-dir_DNA_pol_A_palm_dom"/>
</dbReference>
<dbReference type="NCBIfam" id="TIGR00593">
    <property type="entry name" value="pola"/>
    <property type="match status" value="1"/>
</dbReference>
<dbReference type="SUPFAM" id="SSF47807">
    <property type="entry name" value="5' to 3' exonuclease, C-terminal subdomain"/>
    <property type="match status" value="1"/>
</dbReference>
<dbReference type="InterPro" id="IPR029060">
    <property type="entry name" value="PIN-like_dom_sf"/>
</dbReference>
<keyword evidence="7 13" id="KW-0227">DNA damage</keyword>
<organism evidence="16 17">
    <name type="scientific">Candidatus Onthenecus intestinigallinarum</name>
    <dbReference type="NCBI Taxonomy" id="2840875"/>
    <lineage>
        <taxon>Bacteria</taxon>
        <taxon>Bacillati</taxon>
        <taxon>Bacillota</taxon>
        <taxon>Clostridia</taxon>
        <taxon>Eubacteriales</taxon>
        <taxon>Candidatus Onthenecus</taxon>
    </lineage>
</organism>
<protein>
    <recommendedName>
        <fullName evidence="3 12">DNA polymerase I</fullName>
        <ecNumber evidence="2 12">2.7.7.7</ecNumber>
    </recommendedName>
</protein>
<dbReference type="CDD" id="cd08637">
    <property type="entry name" value="DNA_pol_A_pol_I_C"/>
    <property type="match status" value="1"/>
</dbReference>
<dbReference type="EC" id="2.7.7.7" evidence="2 12"/>
<dbReference type="InterPro" id="IPR020045">
    <property type="entry name" value="DNA_polI_H3TH"/>
</dbReference>
<evidence type="ECO:0000256" key="11">
    <source>
        <dbReference type="ARBA" id="ARBA00049244"/>
    </source>
</evidence>
<keyword evidence="6 13" id="KW-0235">DNA replication</keyword>
<dbReference type="PRINTS" id="PR00868">
    <property type="entry name" value="DNAPOLI"/>
</dbReference>
<dbReference type="InterPro" id="IPR043502">
    <property type="entry name" value="DNA/RNA_pol_sf"/>
</dbReference>
<dbReference type="InterPro" id="IPR002421">
    <property type="entry name" value="5-3_exonuclease"/>
</dbReference>
<evidence type="ECO:0000256" key="4">
    <source>
        <dbReference type="ARBA" id="ARBA00022679"/>
    </source>
</evidence>
<dbReference type="InterPro" id="IPR002298">
    <property type="entry name" value="DNA_polymerase_A"/>
</dbReference>
<gene>
    <name evidence="13 16" type="primary">polA</name>
    <name evidence="16" type="ORF">IAB73_04260</name>
</gene>
<dbReference type="SUPFAM" id="SSF56672">
    <property type="entry name" value="DNA/RNA polymerases"/>
    <property type="match status" value="1"/>
</dbReference>
<dbReference type="InterPro" id="IPR018320">
    <property type="entry name" value="DNA_polymerase_1"/>
</dbReference>
<dbReference type="PROSITE" id="PS00447">
    <property type="entry name" value="DNA_POLYMERASE_A"/>
    <property type="match status" value="1"/>
</dbReference>
<dbReference type="InterPro" id="IPR012337">
    <property type="entry name" value="RNaseH-like_sf"/>
</dbReference>
<comment type="subunit">
    <text evidence="13">Single-chain monomer with multiple functions.</text>
</comment>
<evidence type="ECO:0000256" key="10">
    <source>
        <dbReference type="ARBA" id="ARBA00023204"/>
    </source>
</evidence>
<evidence type="ECO:0000256" key="9">
    <source>
        <dbReference type="ARBA" id="ARBA00023125"/>
    </source>
</evidence>
<feature type="domain" description="5'-3' exonuclease" evidence="14">
    <location>
        <begin position="1"/>
        <end position="249"/>
    </location>
</feature>
<reference evidence="16" key="1">
    <citation type="submission" date="2020-10" db="EMBL/GenBank/DDBJ databases">
        <authorList>
            <person name="Gilroy R."/>
        </authorList>
    </citation>
    <scope>NUCLEOTIDE SEQUENCE</scope>
    <source>
        <strain evidence="16">ChiSxjej2B14-6234</strain>
    </source>
</reference>
<evidence type="ECO:0000313" key="16">
    <source>
        <dbReference type="EMBL" id="HIQ71409.1"/>
    </source>
</evidence>
<comment type="function">
    <text evidence="13">In addition to polymerase activity, this DNA polymerase exhibits 5'-3' exonuclease activity.</text>
</comment>
<evidence type="ECO:0000256" key="6">
    <source>
        <dbReference type="ARBA" id="ARBA00022705"/>
    </source>
</evidence>
<dbReference type="GO" id="GO:0006302">
    <property type="term" value="P:double-strand break repair"/>
    <property type="evidence" value="ECO:0007669"/>
    <property type="project" value="TreeGrafter"/>
</dbReference>
<keyword evidence="8 13" id="KW-0239">DNA-directed DNA polymerase</keyword>
<evidence type="ECO:0000256" key="13">
    <source>
        <dbReference type="RuleBase" id="RU004460"/>
    </source>
</evidence>
<dbReference type="EMBL" id="DVFJ01000011">
    <property type="protein sequence ID" value="HIQ71409.1"/>
    <property type="molecule type" value="Genomic_DNA"/>
</dbReference>
<dbReference type="InterPro" id="IPR019760">
    <property type="entry name" value="DNA-dir_DNA_pol_A_CS"/>
</dbReference>
<evidence type="ECO:0000256" key="8">
    <source>
        <dbReference type="ARBA" id="ARBA00022932"/>
    </source>
</evidence>
<dbReference type="FunFam" id="1.20.1060.10:FF:000001">
    <property type="entry name" value="DNA polymerase I"/>
    <property type="match status" value="1"/>
</dbReference>
<comment type="similarity">
    <text evidence="1 13">Belongs to the DNA polymerase type-A family.</text>
</comment>
<dbReference type="PANTHER" id="PTHR10133">
    <property type="entry name" value="DNA POLYMERASE I"/>
    <property type="match status" value="1"/>
</dbReference>